<keyword evidence="3" id="KW-1185">Reference proteome</keyword>
<keyword evidence="2" id="KW-0808">Transferase</keyword>
<evidence type="ECO:0000259" key="1">
    <source>
        <dbReference type="Pfam" id="PF13649"/>
    </source>
</evidence>
<dbReference type="InterPro" id="IPR041698">
    <property type="entry name" value="Methyltransf_25"/>
</dbReference>
<organism evidence="2 3">
    <name type="scientific">Algoriphagus alkaliphilus</name>
    <dbReference type="NCBI Taxonomy" id="279824"/>
    <lineage>
        <taxon>Bacteria</taxon>
        <taxon>Pseudomonadati</taxon>
        <taxon>Bacteroidota</taxon>
        <taxon>Cytophagia</taxon>
        <taxon>Cytophagales</taxon>
        <taxon>Cyclobacteriaceae</taxon>
        <taxon>Algoriphagus</taxon>
    </lineage>
</organism>
<dbReference type="GO" id="GO:0008168">
    <property type="term" value="F:methyltransferase activity"/>
    <property type="evidence" value="ECO:0007669"/>
    <property type="project" value="UniProtKB-KW"/>
</dbReference>
<dbReference type="AlphaFoldDB" id="A0A1G5VS55"/>
<dbReference type="GO" id="GO:0032259">
    <property type="term" value="P:methylation"/>
    <property type="evidence" value="ECO:0007669"/>
    <property type="project" value="UniProtKB-KW"/>
</dbReference>
<reference evidence="3" key="1">
    <citation type="submission" date="2016-10" db="EMBL/GenBank/DDBJ databases">
        <authorList>
            <person name="Varghese N."/>
            <person name="Submissions S."/>
        </authorList>
    </citation>
    <scope>NUCLEOTIDE SEQUENCE [LARGE SCALE GENOMIC DNA]</scope>
    <source>
        <strain evidence="3">DSM 22703</strain>
    </source>
</reference>
<dbReference type="RefSeq" id="WP_175454161.1">
    <property type="nucleotide sequence ID" value="NZ_FMXE01000004.1"/>
</dbReference>
<feature type="domain" description="Methyltransferase" evidence="1">
    <location>
        <begin position="46"/>
        <end position="103"/>
    </location>
</feature>
<protein>
    <submittedName>
        <fullName evidence="2">Methyltransferase domain-containing protein</fullName>
    </submittedName>
</protein>
<evidence type="ECO:0000313" key="2">
    <source>
        <dbReference type="EMBL" id="SDA48057.1"/>
    </source>
</evidence>
<dbReference type="SUPFAM" id="SSF53335">
    <property type="entry name" value="S-adenosyl-L-methionine-dependent methyltransferases"/>
    <property type="match status" value="1"/>
</dbReference>
<gene>
    <name evidence="2" type="ORF">SAMN03080617_00631</name>
</gene>
<dbReference type="EMBL" id="FMXE01000004">
    <property type="protein sequence ID" value="SDA48057.1"/>
    <property type="molecule type" value="Genomic_DNA"/>
</dbReference>
<evidence type="ECO:0000313" key="3">
    <source>
        <dbReference type="Proteomes" id="UP000198756"/>
    </source>
</evidence>
<dbReference type="Gene3D" id="3.40.50.150">
    <property type="entry name" value="Vaccinia Virus protein VP39"/>
    <property type="match status" value="1"/>
</dbReference>
<sequence>MEATLENHWETVYQTKDTTKVGWHQTKPQISLDFIGKAKLAKDEAILDVGGGDSKLVDYLLADGFQDITVLDISEAALEMIKHRLKERQVQAKFVVSNILGFHPIEKISLWHYRAVFHSLNGKGE</sequence>
<proteinExistence type="predicted"/>
<accession>A0A1G5VS55</accession>
<dbReference type="Proteomes" id="UP000198756">
    <property type="component" value="Unassembled WGS sequence"/>
</dbReference>
<dbReference type="InterPro" id="IPR029063">
    <property type="entry name" value="SAM-dependent_MTases_sf"/>
</dbReference>
<name>A0A1G5VS55_9BACT</name>
<dbReference type="Pfam" id="PF13649">
    <property type="entry name" value="Methyltransf_25"/>
    <property type="match status" value="1"/>
</dbReference>
<dbReference type="STRING" id="279824.SAMN03080617_00631"/>
<keyword evidence="2" id="KW-0489">Methyltransferase</keyword>